<evidence type="ECO:0000313" key="9">
    <source>
        <dbReference type="Proteomes" id="UP000509513"/>
    </source>
</evidence>
<dbReference type="InterPro" id="IPR004090">
    <property type="entry name" value="Chemotax_Me-accpt_rcpt"/>
</dbReference>
<dbReference type="GO" id="GO:0006935">
    <property type="term" value="P:chemotaxis"/>
    <property type="evidence" value="ECO:0007669"/>
    <property type="project" value="UniProtKB-KW"/>
</dbReference>
<gene>
    <name evidence="8" type="ORF">ACBT_0026</name>
</gene>
<dbReference type="GO" id="GO:0007165">
    <property type="term" value="P:signal transduction"/>
    <property type="evidence" value="ECO:0007669"/>
    <property type="project" value="UniProtKB-KW"/>
</dbReference>
<accession>A0A7L5JLN2</accession>
<dbReference type="Gene3D" id="1.10.287.950">
    <property type="entry name" value="Methyl-accepting chemotaxis protein"/>
    <property type="match status" value="1"/>
</dbReference>
<dbReference type="InterPro" id="IPR004089">
    <property type="entry name" value="MCPsignal_dom"/>
</dbReference>
<dbReference type="PRINTS" id="PR00260">
    <property type="entry name" value="CHEMTRNSDUCR"/>
</dbReference>
<evidence type="ECO:0000256" key="4">
    <source>
        <dbReference type="SAM" id="Coils"/>
    </source>
</evidence>
<dbReference type="SUPFAM" id="SSF58104">
    <property type="entry name" value="Methyl-accepting chemotaxis protein (MCP) signaling domain"/>
    <property type="match status" value="1"/>
</dbReference>
<keyword evidence="6" id="KW-0472">Membrane</keyword>
<dbReference type="GO" id="GO:0004888">
    <property type="term" value="F:transmembrane signaling receptor activity"/>
    <property type="evidence" value="ECO:0007669"/>
    <property type="project" value="InterPro"/>
</dbReference>
<evidence type="ECO:0000256" key="5">
    <source>
        <dbReference type="SAM" id="MobiDB-lite"/>
    </source>
</evidence>
<keyword evidence="4" id="KW-0175">Coiled coil</keyword>
<dbReference type="RefSeq" id="WP_024775747.1">
    <property type="nucleotide sequence ID" value="NZ_CP054051.1"/>
</dbReference>
<evidence type="ECO:0000313" key="8">
    <source>
        <dbReference type="EMBL" id="QKJ26028.1"/>
    </source>
</evidence>
<feature type="coiled-coil region" evidence="4">
    <location>
        <begin position="367"/>
        <end position="394"/>
    </location>
</feature>
<reference evidence="8 9" key="1">
    <citation type="submission" date="2020-05" db="EMBL/GenBank/DDBJ databases">
        <title>Complete genome sequencing of Campylobacter and Arcobacter type strains.</title>
        <authorList>
            <person name="Miller W.G."/>
            <person name="Yee E."/>
        </authorList>
    </citation>
    <scope>NUCLEOTIDE SEQUENCE [LARGE SCALE GENOMIC DNA]</scope>
    <source>
        <strain evidence="8 9">LMG 21996</strain>
    </source>
</reference>
<dbReference type="AlphaFoldDB" id="A0A7L5JLN2"/>
<feature type="transmembrane region" description="Helical" evidence="6">
    <location>
        <begin position="12"/>
        <end position="31"/>
    </location>
</feature>
<organism evidence="8 9">
    <name type="scientific">Aliarcobacter cibarius</name>
    <dbReference type="NCBI Taxonomy" id="255507"/>
    <lineage>
        <taxon>Bacteria</taxon>
        <taxon>Pseudomonadati</taxon>
        <taxon>Campylobacterota</taxon>
        <taxon>Epsilonproteobacteria</taxon>
        <taxon>Campylobacterales</taxon>
        <taxon>Arcobacteraceae</taxon>
        <taxon>Aliarcobacter</taxon>
    </lineage>
</organism>
<evidence type="ECO:0000259" key="7">
    <source>
        <dbReference type="PROSITE" id="PS50111"/>
    </source>
</evidence>
<evidence type="ECO:0000256" key="2">
    <source>
        <dbReference type="ARBA" id="ARBA00029447"/>
    </source>
</evidence>
<keyword evidence="6" id="KW-0812">Transmembrane</keyword>
<sequence>MFKNLSTKTKLLVFPILVVIISIIVAVSYLTSMKYIEERTQIAIKTQDSVKILLEARITVYQFMQDSTQDKKAIVINEFKKLSNQMLTLKDLFQSDRNKKVADDSIAMINEYVKGFEYISEIMIKDKTTNLKDTISHMVEVAQKLQDSIISLNSDVNKTKEEAMNFLSTELALIGIISIIVFIGISVFISNSIMKSLVNVKEGLLSFFGFLNRKTNNVLTLDDGAKDEFGDMARLINENINIVKDTIVKDNELIAEAKMVMVRVRNGWYSQTIDKSTPNSSLNEFKDELNEMISHTKARFVQINEVLASYANYDYRPVLNLGKDDEADGVLEKMITGINTLQKAITLMLKDNLINGVKLEDSSKILIENVNKLNTSANEAAASLEETAAALEEITSTVVNNTNNVMKMQDYSAQVSDSAKKGQGMARNTAVAMDEITNQVTNINEAITVIDQIAFQTNILSLNAAVEAATAGEAGKGFAVVAQEVRNLASRSAEAAKEIKNIVEIATQKAQEGKNISDDMIKGYEDLLNNIEKSASMIVEISNASKEQQSGISQINDAVTMLDQQTQQNAVIASRTHEIAMDTDNISKHIVDDVMEKNFDGKNEIISQSKKVLKTDTKRNDSNGEIEVKNKVTSKKVEPIKSKSSNDDEWESF</sequence>
<dbReference type="PANTHER" id="PTHR43531">
    <property type="entry name" value="PROTEIN ICFG"/>
    <property type="match status" value="1"/>
</dbReference>
<feature type="transmembrane region" description="Helical" evidence="6">
    <location>
        <begin position="171"/>
        <end position="189"/>
    </location>
</feature>
<dbReference type="InterPro" id="IPR051310">
    <property type="entry name" value="MCP_chemotaxis"/>
</dbReference>
<evidence type="ECO:0000256" key="1">
    <source>
        <dbReference type="ARBA" id="ARBA00022500"/>
    </source>
</evidence>
<keyword evidence="3" id="KW-0807">Transducer</keyword>
<dbReference type="GO" id="GO:0005886">
    <property type="term" value="C:plasma membrane"/>
    <property type="evidence" value="ECO:0007669"/>
    <property type="project" value="TreeGrafter"/>
</dbReference>
<evidence type="ECO:0000256" key="6">
    <source>
        <dbReference type="SAM" id="Phobius"/>
    </source>
</evidence>
<dbReference type="Gene3D" id="1.20.120.1530">
    <property type="match status" value="1"/>
</dbReference>
<proteinExistence type="inferred from homology"/>
<protein>
    <submittedName>
        <fullName evidence="8">MCP-domain signal transduction protein</fullName>
    </submittedName>
</protein>
<dbReference type="SMART" id="SM00283">
    <property type="entry name" value="MA"/>
    <property type="match status" value="1"/>
</dbReference>
<dbReference type="EMBL" id="CP054051">
    <property type="protein sequence ID" value="QKJ26028.1"/>
    <property type="molecule type" value="Genomic_DNA"/>
</dbReference>
<keyword evidence="1" id="KW-0145">Chemotaxis</keyword>
<feature type="domain" description="Methyl-accepting transducer" evidence="7">
    <location>
        <begin position="355"/>
        <end position="584"/>
    </location>
</feature>
<feature type="region of interest" description="Disordered" evidence="5">
    <location>
        <begin position="610"/>
        <end position="653"/>
    </location>
</feature>
<dbReference type="Proteomes" id="UP000509513">
    <property type="component" value="Chromosome"/>
</dbReference>
<name>A0A7L5JLN2_9BACT</name>
<comment type="similarity">
    <text evidence="2">Belongs to the methyl-accepting chemotaxis (MCP) protein family.</text>
</comment>
<feature type="compositionally biased region" description="Basic and acidic residues" evidence="5">
    <location>
        <begin position="613"/>
        <end position="646"/>
    </location>
</feature>
<dbReference type="Pfam" id="PF00015">
    <property type="entry name" value="MCPsignal"/>
    <property type="match status" value="1"/>
</dbReference>
<dbReference type="KEGG" id="acib:ACBT_0026"/>
<keyword evidence="6" id="KW-1133">Transmembrane helix</keyword>
<evidence type="ECO:0000256" key="3">
    <source>
        <dbReference type="PROSITE-ProRule" id="PRU00284"/>
    </source>
</evidence>
<dbReference type="PANTHER" id="PTHR43531:SF11">
    <property type="entry name" value="METHYL-ACCEPTING CHEMOTAXIS PROTEIN 3"/>
    <property type="match status" value="1"/>
</dbReference>
<dbReference type="PROSITE" id="PS50111">
    <property type="entry name" value="CHEMOTAXIS_TRANSDUC_2"/>
    <property type="match status" value="1"/>
</dbReference>